<feature type="transmembrane region" description="Helical" evidence="6">
    <location>
        <begin position="110"/>
        <end position="132"/>
    </location>
</feature>
<feature type="transmembrane region" description="Helical" evidence="6">
    <location>
        <begin position="171"/>
        <end position="193"/>
    </location>
</feature>
<dbReference type="RefSeq" id="WP_177170200.1">
    <property type="nucleotide sequence ID" value="NZ_FOGZ01000025.1"/>
</dbReference>
<keyword evidence="3 6" id="KW-0812">Transmembrane</keyword>
<evidence type="ECO:0000256" key="4">
    <source>
        <dbReference type="ARBA" id="ARBA00022989"/>
    </source>
</evidence>
<evidence type="ECO:0000259" key="7">
    <source>
        <dbReference type="PROSITE" id="PS50850"/>
    </source>
</evidence>
<dbReference type="PANTHER" id="PTHR43124:SF3">
    <property type="entry name" value="CHLORAMPHENICOL EFFLUX PUMP RV0191"/>
    <property type="match status" value="1"/>
</dbReference>
<evidence type="ECO:0000313" key="8">
    <source>
        <dbReference type="EMBL" id="SER98321.1"/>
    </source>
</evidence>
<keyword evidence="4 6" id="KW-1133">Transmembrane helix</keyword>
<feature type="transmembrane region" description="Helical" evidence="6">
    <location>
        <begin position="144"/>
        <end position="165"/>
    </location>
</feature>
<gene>
    <name evidence="8" type="ORF">SAMN05443377_12520</name>
</gene>
<evidence type="ECO:0000256" key="3">
    <source>
        <dbReference type="ARBA" id="ARBA00022692"/>
    </source>
</evidence>
<dbReference type="SUPFAM" id="SSF103473">
    <property type="entry name" value="MFS general substrate transporter"/>
    <property type="match status" value="1"/>
</dbReference>
<accession>A0A1H9TMH5</accession>
<dbReference type="Proteomes" id="UP000198815">
    <property type="component" value="Unassembled WGS sequence"/>
</dbReference>
<evidence type="ECO:0000256" key="5">
    <source>
        <dbReference type="ARBA" id="ARBA00023136"/>
    </source>
</evidence>
<comment type="subcellular location">
    <subcellularLocation>
        <location evidence="1">Cell membrane</location>
        <topology evidence="1">Multi-pass membrane protein</topology>
    </subcellularLocation>
</comment>
<feature type="transmembrane region" description="Helical" evidence="6">
    <location>
        <begin position="341"/>
        <end position="361"/>
    </location>
</feature>
<dbReference type="InterPro" id="IPR011701">
    <property type="entry name" value="MFS"/>
</dbReference>
<protein>
    <submittedName>
        <fullName evidence="8">Predicted arabinose efflux permease, MFS family</fullName>
    </submittedName>
</protein>
<dbReference type="InterPro" id="IPR036259">
    <property type="entry name" value="MFS_trans_sf"/>
</dbReference>
<dbReference type="PANTHER" id="PTHR43124">
    <property type="entry name" value="PURINE EFFLUX PUMP PBUE"/>
    <property type="match status" value="1"/>
</dbReference>
<dbReference type="EMBL" id="FOGZ01000025">
    <property type="protein sequence ID" value="SER98321.1"/>
    <property type="molecule type" value="Genomic_DNA"/>
</dbReference>
<evidence type="ECO:0000256" key="6">
    <source>
        <dbReference type="SAM" id="Phobius"/>
    </source>
</evidence>
<proteinExistence type="predicted"/>
<dbReference type="PROSITE" id="PS50850">
    <property type="entry name" value="MFS"/>
    <property type="match status" value="1"/>
</dbReference>
<organism evidence="8 9">
    <name type="scientific">Propionibacterium cyclohexanicum</name>
    <dbReference type="NCBI Taxonomy" id="64702"/>
    <lineage>
        <taxon>Bacteria</taxon>
        <taxon>Bacillati</taxon>
        <taxon>Actinomycetota</taxon>
        <taxon>Actinomycetes</taxon>
        <taxon>Propionibacteriales</taxon>
        <taxon>Propionibacteriaceae</taxon>
        <taxon>Propionibacterium</taxon>
    </lineage>
</organism>
<keyword evidence="2" id="KW-1003">Cell membrane</keyword>
<feature type="transmembrane region" description="Helical" evidence="6">
    <location>
        <begin position="367"/>
        <end position="388"/>
    </location>
</feature>
<keyword evidence="9" id="KW-1185">Reference proteome</keyword>
<reference evidence="8 9" key="1">
    <citation type="submission" date="2016-10" db="EMBL/GenBank/DDBJ databases">
        <authorList>
            <person name="de Groot N.N."/>
        </authorList>
    </citation>
    <scope>NUCLEOTIDE SEQUENCE [LARGE SCALE GENOMIC DNA]</scope>
    <source>
        <strain evidence="8 9">DSM 16859</strain>
    </source>
</reference>
<dbReference type="Gene3D" id="1.20.1250.20">
    <property type="entry name" value="MFS general substrate transporter like domains"/>
    <property type="match status" value="1"/>
</dbReference>
<feature type="transmembrane region" description="Helical" evidence="6">
    <location>
        <begin position="214"/>
        <end position="237"/>
    </location>
</feature>
<dbReference type="InterPro" id="IPR020846">
    <property type="entry name" value="MFS_dom"/>
</dbReference>
<dbReference type="GO" id="GO:0005886">
    <property type="term" value="C:plasma membrane"/>
    <property type="evidence" value="ECO:0007669"/>
    <property type="project" value="UniProtKB-SubCell"/>
</dbReference>
<feature type="transmembrane region" description="Helical" evidence="6">
    <location>
        <begin position="82"/>
        <end position="104"/>
    </location>
</feature>
<name>A0A1H9TMH5_9ACTN</name>
<feature type="transmembrane region" description="Helical" evidence="6">
    <location>
        <begin position="51"/>
        <end position="70"/>
    </location>
</feature>
<dbReference type="AlphaFoldDB" id="A0A1H9TMH5"/>
<feature type="transmembrane region" description="Helical" evidence="6">
    <location>
        <begin position="308"/>
        <end position="329"/>
    </location>
</feature>
<evidence type="ECO:0000256" key="1">
    <source>
        <dbReference type="ARBA" id="ARBA00004651"/>
    </source>
</evidence>
<dbReference type="CDD" id="cd17324">
    <property type="entry name" value="MFS_NepI_like"/>
    <property type="match status" value="1"/>
</dbReference>
<evidence type="ECO:0000313" key="9">
    <source>
        <dbReference type="Proteomes" id="UP000198815"/>
    </source>
</evidence>
<dbReference type="GO" id="GO:0022857">
    <property type="term" value="F:transmembrane transporter activity"/>
    <property type="evidence" value="ECO:0007669"/>
    <property type="project" value="InterPro"/>
</dbReference>
<feature type="transmembrane region" description="Helical" evidence="6">
    <location>
        <begin position="16"/>
        <end position="39"/>
    </location>
</feature>
<evidence type="ECO:0000256" key="2">
    <source>
        <dbReference type="ARBA" id="ARBA00022475"/>
    </source>
</evidence>
<dbReference type="Pfam" id="PF07690">
    <property type="entry name" value="MFS_1"/>
    <property type="match status" value="1"/>
</dbReference>
<dbReference type="STRING" id="64702.SAMN05443377_12520"/>
<keyword evidence="5 6" id="KW-0472">Membrane</keyword>
<dbReference type="InterPro" id="IPR050189">
    <property type="entry name" value="MFS_Efflux_Transporters"/>
</dbReference>
<feature type="transmembrane region" description="Helical" evidence="6">
    <location>
        <begin position="281"/>
        <end position="302"/>
    </location>
</feature>
<feature type="transmembrane region" description="Helical" evidence="6">
    <location>
        <begin position="249"/>
        <end position="269"/>
    </location>
</feature>
<sequence length="394" mass="40885">MATTRRTGREIGVETVGWLSFATMFIVGTDTFLVAPLLPELREQFHVTTQASGWLVSAYALGYALCALIAGPISDRMDRRRMLLVGMTGFAILTASCGLAWGFWSMAAFRFLAGAAAALATPQIWASIPQLVPADRIVRTMGRATAGLAIAQLAGIPLGAFLAAASWRFSFFAISIAAAIVLALLTVFFPPVARTTAPVGAATRGYRAVLTSRPLVVALIAYFVFQTGNFAALSFYGSWFARDFGLDTTGIGVAMIFIGGGNAAGSLFGHRLVARWGASRSLTVGIVVMAAGYLLVAVTGLLMPAVGLLAIIMLAGGFVFPVMMATLQAGAGQARGTVSSLSNVAMYAGTTIGVGIAGPVFAETSGFTGVAILAITAYLVALLLFTAARSARPT</sequence>
<feature type="domain" description="Major facilitator superfamily (MFS) profile" evidence="7">
    <location>
        <begin position="16"/>
        <end position="389"/>
    </location>
</feature>